<feature type="domain" description="Helicase C-terminal" evidence="5">
    <location>
        <begin position="691"/>
        <end position="865"/>
    </location>
</feature>
<feature type="transmembrane region" description="Helical" evidence="3">
    <location>
        <begin position="26"/>
        <end position="45"/>
    </location>
</feature>
<dbReference type="InterPro" id="IPR049730">
    <property type="entry name" value="SNF2/RAD54-like_C"/>
</dbReference>
<sequence length="1086" mass="128311">MPFITNSDSKNLEQRLRYIIPKSVEINILVGFFYFSSVPFLYEILRDMDDRGKLRKGHIKILVGLDVDQRINKLYEYALETPDPRNQFFLSLDKAFTSGDMDNQEIYEQVEFFLKLLREEKLLLRKTRKPNHAKLYLFILEEEQAIPHLFITGSSNLTKSGLSYQEEFNVEIRDYGFDEAKAYFDRLWKDSMPLDVNKILEHLRTKTFLRAITPFEGYVYALKTYMDTYTDNSESSKSTVKTLLEESGYNPYTYQVEAIAQAVRIVNTHGGVILADVVGLGKSVIAVAVAKRLGTRGIVIAPPHLIGDDGETYGWKKYLADFKLHDWKVFSVGKLKDALEYVERHQDIQTVIVDEAHRFRNENTKSYAYLQQICSGKKVLLLSATPFNNRPSDIFAMLKLFTIPKKSTIVFDEDLEYKFEEFERTFKKLSYIKTYWNSSNINNRERAKRYYSEIFKEKNIDINKVNNTARNLAKQIRNIIEPVVIRRNRLDLRYYRDKIDLPEVKDPIEKFFELTQEQLSFYDEVISAFTELSEGGKFTGAIYFPERYKRKEKEEDGEDFAYIYQKNLYSFMRRLLVKRFESSFGAFKNSLERFLEIHKNVLNFIDRTKRFVLDRDIVEEILFTEDDEAIEQKLQELEEQYKQNKESKYHEVYKIEELGEDFVKDIQRDIELFKELLQKFEEAGLEKSDPKARKLLETIEEFLNDRKVVVFTEYLDTAKYLRKILEGVFENKVLCAFGNLTRHTIESIYKNFDASAQEQSDEYTILLATDKLSEGFNLNRAGVVINYDIPWNPVRVIQRVGRINRIGKKVYNELYIVNFFPTEIGADIVRSREIAQNKMFMIHKVLGEDAKIFSPEEEPQPSELYRRINTYTEGEPESFYSKIRKEFEEIKQKYPEVLKNIENLPQRVKTAKNHNQDNLIVLIRKGTDLFVGYKDPESEAKIVSFNEVYEHLKADYDTKPLPLSENFWKNYNDILNYNTIKNLKDAFHNSQRQARNVLKSILQHYQLSDELREYVQDLLNNIVEFGSIPKYIVNRIRNLRLDKNLPKKLYELKEEYPNPKVEPRTWLYKDSLEPIYILAVENRRIS</sequence>
<dbReference type="InterPro" id="IPR027417">
    <property type="entry name" value="P-loop_NTPase"/>
</dbReference>
<dbReference type="SUPFAM" id="SSF52540">
    <property type="entry name" value="P-loop containing nucleoside triphosphate hydrolases"/>
    <property type="match status" value="2"/>
</dbReference>
<organism evidence="6">
    <name type="scientific">Caldimicrobium thiodismutans</name>
    <dbReference type="NCBI Taxonomy" id="1653476"/>
    <lineage>
        <taxon>Bacteria</taxon>
        <taxon>Pseudomonadati</taxon>
        <taxon>Thermodesulfobacteriota</taxon>
        <taxon>Thermodesulfobacteria</taxon>
        <taxon>Thermodesulfobacteriales</taxon>
        <taxon>Thermodesulfobacteriaceae</taxon>
        <taxon>Caldimicrobium</taxon>
    </lineage>
</organism>
<dbReference type="Gene3D" id="3.40.50.300">
    <property type="entry name" value="P-loop containing nucleotide triphosphate hydrolases"/>
    <property type="match status" value="2"/>
</dbReference>
<feature type="coiled-coil region" evidence="2">
    <location>
        <begin position="627"/>
        <end position="683"/>
    </location>
</feature>
<reference evidence="6" key="1">
    <citation type="journal article" date="2020" name="mSystems">
        <title>Genome- and Community-Level Interaction Insights into Carbon Utilization and Element Cycling Functions of Hydrothermarchaeota in Hydrothermal Sediment.</title>
        <authorList>
            <person name="Zhou Z."/>
            <person name="Liu Y."/>
            <person name="Xu W."/>
            <person name="Pan J."/>
            <person name="Luo Z.H."/>
            <person name="Li M."/>
        </authorList>
    </citation>
    <scope>NUCLEOTIDE SEQUENCE [LARGE SCALE GENOMIC DNA]</scope>
    <source>
        <strain evidence="6">SpSt-605</strain>
    </source>
</reference>
<dbReference type="PROSITE" id="PS51192">
    <property type="entry name" value="HELICASE_ATP_BIND_1"/>
    <property type="match status" value="1"/>
</dbReference>
<gene>
    <name evidence="6" type="ORF">ENT73_02340</name>
</gene>
<protein>
    <submittedName>
        <fullName evidence="6">Helicase</fullName>
    </submittedName>
</protein>
<dbReference type="AlphaFoldDB" id="A0A832LVR8"/>
<keyword evidence="6" id="KW-0067">ATP-binding</keyword>
<dbReference type="InterPro" id="IPR025202">
    <property type="entry name" value="PLD-like_dom"/>
</dbReference>
<dbReference type="Gene3D" id="3.30.870.10">
    <property type="entry name" value="Endonuclease Chain A"/>
    <property type="match status" value="1"/>
</dbReference>
<dbReference type="GO" id="GO:0005524">
    <property type="term" value="F:ATP binding"/>
    <property type="evidence" value="ECO:0007669"/>
    <property type="project" value="InterPro"/>
</dbReference>
<accession>A0A832LVR8</accession>
<proteinExistence type="predicted"/>
<dbReference type="InterPro" id="IPR000330">
    <property type="entry name" value="SNF2_N"/>
</dbReference>
<dbReference type="InterPro" id="IPR001650">
    <property type="entry name" value="Helicase_C-like"/>
</dbReference>
<evidence type="ECO:0000259" key="4">
    <source>
        <dbReference type="PROSITE" id="PS51192"/>
    </source>
</evidence>
<dbReference type="PANTHER" id="PTHR45766:SF6">
    <property type="entry name" value="SWI_SNF-RELATED MATRIX-ASSOCIATED ACTIN-DEPENDENT REGULATOR OF CHROMATIN SUBFAMILY A-LIKE PROTEIN 1"/>
    <property type="match status" value="1"/>
</dbReference>
<dbReference type="PROSITE" id="PS51194">
    <property type="entry name" value="HELICASE_CTER"/>
    <property type="match status" value="1"/>
</dbReference>
<dbReference type="Pfam" id="PF00271">
    <property type="entry name" value="Helicase_C"/>
    <property type="match status" value="1"/>
</dbReference>
<dbReference type="InterPro" id="IPR014001">
    <property type="entry name" value="Helicase_ATP-bd"/>
</dbReference>
<dbReference type="SUPFAM" id="SSF56024">
    <property type="entry name" value="Phospholipase D/nuclease"/>
    <property type="match status" value="1"/>
</dbReference>
<keyword evidence="3" id="KW-0812">Transmembrane</keyword>
<dbReference type="GO" id="GO:0016787">
    <property type="term" value="F:hydrolase activity"/>
    <property type="evidence" value="ECO:0007669"/>
    <property type="project" value="UniProtKB-KW"/>
</dbReference>
<evidence type="ECO:0000256" key="1">
    <source>
        <dbReference type="ARBA" id="ARBA00022801"/>
    </source>
</evidence>
<dbReference type="SMART" id="SM00487">
    <property type="entry name" value="DEXDc"/>
    <property type="match status" value="1"/>
</dbReference>
<keyword evidence="3" id="KW-1133">Transmembrane helix</keyword>
<evidence type="ECO:0000313" key="6">
    <source>
        <dbReference type="EMBL" id="HGV54917.1"/>
    </source>
</evidence>
<dbReference type="GO" id="GO:0004386">
    <property type="term" value="F:helicase activity"/>
    <property type="evidence" value="ECO:0007669"/>
    <property type="project" value="UniProtKB-KW"/>
</dbReference>
<dbReference type="SMART" id="SM00490">
    <property type="entry name" value="HELICc"/>
    <property type="match status" value="1"/>
</dbReference>
<dbReference type="CDD" id="cd18793">
    <property type="entry name" value="SF2_C_SNF"/>
    <property type="match status" value="1"/>
</dbReference>
<keyword evidence="1" id="KW-0378">Hydrolase</keyword>
<dbReference type="PANTHER" id="PTHR45766">
    <property type="entry name" value="DNA ANNEALING HELICASE AND ENDONUCLEASE ZRANB3 FAMILY MEMBER"/>
    <property type="match status" value="1"/>
</dbReference>
<comment type="caution">
    <text evidence="6">The sequence shown here is derived from an EMBL/GenBank/DDBJ whole genome shotgun (WGS) entry which is preliminary data.</text>
</comment>
<dbReference type="EMBL" id="DSZU01000035">
    <property type="protein sequence ID" value="HGV54917.1"/>
    <property type="molecule type" value="Genomic_DNA"/>
</dbReference>
<evidence type="ECO:0000256" key="2">
    <source>
        <dbReference type="SAM" id="Coils"/>
    </source>
</evidence>
<name>A0A832LVR8_9BACT</name>
<keyword evidence="3" id="KW-0472">Membrane</keyword>
<feature type="domain" description="Helicase ATP-binding" evidence="4">
    <location>
        <begin position="263"/>
        <end position="404"/>
    </location>
</feature>
<evidence type="ECO:0000259" key="5">
    <source>
        <dbReference type="PROSITE" id="PS51194"/>
    </source>
</evidence>
<evidence type="ECO:0000256" key="3">
    <source>
        <dbReference type="SAM" id="Phobius"/>
    </source>
</evidence>
<dbReference type="Pfam" id="PF13091">
    <property type="entry name" value="PLDc_2"/>
    <property type="match status" value="1"/>
</dbReference>
<keyword evidence="6" id="KW-0547">Nucleotide-binding</keyword>
<keyword evidence="6" id="KW-0347">Helicase</keyword>
<dbReference type="Pfam" id="PF00176">
    <property type="entry name" value="SNF2-rel_dom"/>
    <property type="match status" value="1"/>
</dbReference>
<keyword evidence="2" id="KW-0175">Coiled coil</keyword>